<name>A0AAV8Q2V2_ENSVE</name>
<gene>
    <name evidence="1" type="ORF">OPV22_030079</name>
</gene>
<proteinExistence type="predicted"/>
<protein>
    <recommendedName>
        <fullName evidence="3">Yippee domain-containing protein</fullName>
    </recommendedName>
</protein>
<comment type="caution">
    <text evidence="1">The sequence shown here is derived from an EMBL/GenBank/DDBJ whole genome shotgun (WGS) entry which is preliminary data.</text>
</comment>
<dbReference type="EMBL" id="JAQQAF010000008">
    <property type="protein sequence ID" value="KAJ8467527.1"/>
    <property type="molecule type" value="Genomic_DNA"/>
</dbReference>
<accession>A0AAV8Q2V2</accession>
<reference evidence="1 2" key="1">
    <citation type="submission" date="2022-12" db="EMBL/GenBank/DDBJ databases">
        <title>Chromosome-scale assembly of the Ensete ventricosum genome.</title>
        <authorList>
            <person name="Dussert Y."/>
            <person name="Stocks J."/>
            <person name="Wendawek A."/>
            <person name="Woldeyes F."/>
            <person name="Nichols R.A."/>
            <person name="Borrell J.S."/>
        </authorList>
    </citation>
    <scope>NUCLEOTIDE SEQUENCE [LARGE SCALE GENOMIC DNA]</scope>
    <source>
        <strain evidence="2">cv. Maze</strain>
        <tissue evidence="1">Seeds</tissue>
    </source>
</reference>
<dbReference type="AlphaFoldDB" id="A0AAV8Q2V2"/>
<evidence type="ECO:0000313" key="1">
    <source>
        <dbReference type="EMBL" id="KAJ8467527.1"/>
    </source>
</evidence>
<dbReference type="Proteomes" id="UP001222027">
    <property type="component" value="Unassembled WGS sequence"/>
</dbReference>
<evidence type="ECO:0008006" key="3">
    <source>
        <dbReference type="Google" id="ProtNLM"/>
    </source>
</evidence>
<keyword evidence="2" id="KW-1185">Reference proteome</keyword>
<evidence type="ECO:0000313" key="2">
    <source>
        <dbReference type="Proteomes" id="UP001222027"/>
    </source>
</evidence>
<sequence length="69" mass="7738">MMASVDTKQRSASLPGVERGLFVAKLIRREESMCQKGVRMSTCLVTHACRLCGTVIHSWIWWNITAAKS</sequence>
<organism evidence="1 2">
    <name type="scientific">Ensete ventricosum</name>
    <name type="common">Abyssinian banana</name>
    <name type="synonym">Musa ensete</name>
    <dbReference type="NCBI Taxonomy" id="4639"/>
    <lineage>
        <taxon>Eukaryota</taxon>
        <taxon>Viridiplantae</taxon>
        <taxon>Streptophyta</taxon>
        <taxon>Embryophyta</taxon>
        <taxon>Tracheophyta</taxon>
        <taxon>Spermatophyta</taxon>
        <taxon>Magnoliopsida</taxon>
        <taxon>Liliopsida</taxon>
        <taxon>Zingiberales</taxon>
        <taxon>Musaceae</taxon>
        <taxon>Ensete</taxon>
    </lineage>
</organism>